<accession>A0AAV9U3J0</accession>
<gene>
    <name evidence="1" type="ORF">TWF730_003708</name>
</gene>
<evidence type="ECO:0000313" key="2">
    <source>
        <dbReference type="Proteomes" id="UP001373714"/>
    </source>
</evidence>
<comment type="caution">
    <text evidence="1">The sequence shown here is derived from an EMBL/GenBank/DDBJ whole genome shotgun (WGS) entry which is preliminary data.</text>
</comment>
<reference evidence="1 2" key="1">
    <citation type="submission" date="2019-10" db="EMBL/GenBank/DDBJ databases">
        <authorList>
            <person name="Palmer J.M."/>
        </authorList>
    </citation>
    <scope>NUCLEOTIDE SEQUENCE [LARGE SCALE GENOMIC DNA]</scope>
    <source>
        <strain evidence="1 2">TWF730</strain>
    </source>
</reference>
<sequence>MDSTKTTEGKKKGPTILDVLNANLKPCYDAILDHLETQDMFRLFATCKTIHDIYYCVFNVDPHLRPFFDDHTLAFRQAMADHNLIVGGSVALKFFSRDKWPTKDLDVYTSSRSSLRETSKIFTNAGFKFEPFPWQSRTVDSSLTSVDSARVRANMRANMDAADGRIQQAFSYGTYTAPQIRDVYRFNNEKKNLHIDMILTNGPELLAIIEGYYATYIMNFFTYNRAYNLFPYHTILQKEGFQTYSDLSEKRMNAMLKYLNRGYKITNYGKFHECKLQCPIRPHRRVGDTFTWTVDLGIDGIRFPKNPMQVENCTFGVKGHRSYKMWNNRRGFSAIPCLRINTHTLEHKKLEYPLLVDNRVSPGSWKNFLETMLAKMFAQEEHMTEFEELADPYLQGEAIINGRQQYFDKDVAAYYKFWYQYIMPRETLWSGQYPMLQ</sequence>
<keyword evidence="2" id="KW-1185">Reference proteome</keyword>
<proteinExistence type="predicted"/>
<organism evidence="1 2">
    <name type="scientific">Orbilia blumenaviensis</name>
    <dbReference type="NCBI Taxonomy" id="1796055"/>
    <lineage>
        <taxon>Eukaryota</taxon>
        <taxon>Fungi</taxon>
        <taxon>Dikarya</taxon>
        <taxon>Ascomycota</taxon>
        <taxon>Pezizomycotina</taxon>
        <taxon>Orbiliomycetes</taxon>
        <taxon>Orbiliales</taxon>
        <taxon>Orbiliaceae</taxon>
        <taxon>Orbilia</taxon>
    </lineage>
</organism>
<dbReference type="EMBL" id="JAVHNS010000015">
    <property type="protein sequence ID" value="KAK6334493.1"/>
    <property type="molecule type" value="Genomic_DNA"/>
</dbReference>
<dbReference type="Proteomes" id="UP001373714">
    <property type="component" value="Unassembled WGS sequence"/>
</dbReference>
<name>A0AAV9U3J0_9PEZI</name>
<evidence type="ECO:0000313" key="1">
    <source>
        <dbReference type="EMBL" id="KAK6334493.1"/>
    </source>
</evidence>
<protein>
    <submittedName>
        <fullName evidence="1">Uncharacterized protein</fullName>
    </submittedName>
</protein>
<dbReference type="AlphaFoldDB" id="A0AAV9U3J0"/>